<feature type="transmembrane region" description="Helical" evidence="1">
    <location>
        <begin position="505"/>
        <end position="528"/>
    </location>
</feature>
<feature type="transmembrane region" description="Helical" evidence="1">
    <location>
        <begin position="415"/>
        <end position="439"/>
    </location>
</feature>
<dbReference type="PATRIC" id="fig|1423747.3.peg.365"/>
<feature type="transmembrane region" description="Helical" evidence="1">
    <location>
        <begin position="200"/>
        <end position="222"/>
    </location>
</feature>
<dbReference type="RefSeq" id="WP_025082411.1">
    <property type="nucleotide sequence ID" value="NZ_AZEX01000070.1"/>
</dbReference>
<dbReference type="EMBL" id="AZEX01000070">
    <property type="protein sequence ID" value="KRL58487.1"/>
    <property type="molecule type" value="Genomic_DNA"/>
</dbReference>
<feature type="transmembrane region" description="Helical" evidence="1">
    <location>
        <begin position="96"/>
        <end position="115"/>
    </location>
</feature>
<dbReference type="eggNOG" id="ENOG502Z8J5">
    <property type="taxonomic scope" value="Bacteria"/>
</dbReference>
<name>A0A0R1RND2_9LACO</name>
<keyword evidence="1" id="KW-0812">Transmembrane</keyword>
<feature type="transmembrane region" description="Helical" evidence="1">
    <location>
        <begin position="330"/>
        <end position="349"/>
    </location>
</feature>
<comment type="caution">
    <text evidence="2">The sequence shown here is derived from an EMBL/GenBank/DDBJ whole genome shotgun (WGS) entry which is preliminary data.</text>
</comment>
<dbReference type="AlphaFoldDB" id="A0A0R1RND2"/>
<feature type="transmembrane region" description="Helical" evidence="1">
    <location>
        <begin position="228"/>
        <end position="254"/>
    </location>
</feature>
<feature type="transmembrane region" description="Helical" evidence="1">
    <location>
        <begin position="482"/>
        <end position="499"/>
    </location>
</feature>
<proteinExistence type="predicted"/>
<organism evidence="2 3">
    <name type="scientific">Latilactobacillus fuchuensis DSM 14340 = JCM 11249</name>
    <dbReference type="NCBI Taxonomy" id="1423747"/>
    <lineage>
        <taxon>Bacteria</taxon>
        <taxon>Bacillati</taxon>
        <taxon>Bacillota</taxon>
        <taxon>Bacilli</taxon>
        <taxon>Lactobacillales</taxon>
        <taxon>Lactobacillaceae</taxon>
        <taxon>Latilactobacillus</taxon>
    </lineage>
</organism>
<keyword evidence="1" id="KW-1133">Transmembrane helix</keyword>
<dbReference type="STRING" id="1423747.FC69_GL000357"/>
<feature type="transmembrane region" description="Helical" evidence="1">
    <location>
        <begin position="54"/>
        <end position="84"/>
    </location>
</feature>
<feature type="transmembrane region" description="Helical" evidence="1">
    <location>
        <begin position="445"/>
        <end position="470"/>
    </location>
</feature>
<feature type="transmembrane region" description="Helical" evidence="1">
    <location>
        <begin position="155"/>
        <end position="188"/>
    </location>
</feature>
<reference evidence="2 3" key="1">
    <citation type="journal article" date="2015" name="Genome Announc.">
        <title>Expanding the biotechnology potential of lactobacilli through comparative genomics of 213 strains and associated genera.</title>
        <authorList>
            <person name="Sun Z."/>
            <person name="Harris H.M."/>
            <person name="McCann A."/>
            <person name="Guo C."/>
            <person name="Argimon S."/>
            <person name="Zhang W."/>
            <person name="Yang X."/>
            <person name="Jeffery I.B."/>
            <person name="Cooney J.C."/>
            <person name="Kagawa T.F."/>
            <person name="Liu W."/>
            <person name="Song Y."/>
            <person name="Salvetti E."/>
            <person name="Wrobel A."/>
            <person name="Rasinkangas P."/>
            <person name="Parkhill J."/>
            <person name="Rea M.C."/>
            <person name="O'Sullivan O."/>
            <person name="Ritari J."/>
            <person name="Douillard F.P."/>
            <person name="Paul Ross R."/>
            <person name="Yang R."/>
            <person name="Briner A.E."/>
            <person name="Felis G.E."/>
            <person name="de Vos W.M."/>
            <person name="Barrangou R."/>
            <person name="Klaenhammer T.R."/>
            <person name="Caufield P.W."/>
            <person name="Cui Y."/>
            <person name="Zhang H."/>
            <person name="O'Toole P.W."/>
        </authorList>
    </citation>
    <scope>NUCLEOTIDE SEQUENCE [LARGE SCALE GENOMIC DNA]</scope>
    <source>
        <strain evidence="2 3">DSM 14340</strain>
    </source>
</reference>
<evidence type="ECO:0000313" key="3">
    <source>
        <dbReference type="Proteomes" id="UP000051264"/>
    </source>
</evidence>
<evidence type="ECO:0000313" key="2">
    <source>
        <dbReference type="EMBL" id="KRL58487.1"/>
    </source>
</evidence>
<evidence type="ECO:0000256" key="1">
    <source>
        <dbReference type="SAM" id="Phobius"/>
    </source>
</evidence>
<sequence>MAEFMHLIQLYSFMQRIQLTRKINGLLYYIRKIPLIGKRIPATIFQYYDIKHGLFILGAIVSILFKLLLKFIWIAVGVGIMILIKSITNFSGLNGPMVAGLILWFGAVPLLSRAIEGFMQSFYQSELDFINYFQIAPRDVLCMKTFVEPLRESLFYLPVFVVSAFILGNFWIVPVGLLGYLGFAAFFFYQARLIRMLAKWPRFVLSGSVYGAIIAALGLILWQNYFSIMYQVLFSFWGCLGLLLFVVGASLLLIHDDQESYSRVLMRTTGLFSESKKTKRETNAYFGEGLRLQKALQFVEGEKSQLKGNHYLNALLFTRYRAALNRSLKWRLLWILMGGVGLTILMYFLPKSADSEKIFINQLPVLFFLMYLLGFGKKIVQILFINCDAALLFYPFYREPKTILQGFYYRFWKTFYYNGILSVSILAMFLLVNIINGFFLGGLFFGLLIFLLFSLSFLLSFHELFVYYILQPFSSDLSVVNPAYKIISGVFYWVAYMSLQIKSSGLIYCLLVSVVSLIYVAIGVIVIWKKAPQTFKFKG</sequence>
<protein>
    <submittedName>
        <fullName evidence="2">Uncharacterized protein</fullName>
    </submittedName>
</protein>
<dbReference type="Proteomes" id="UP000051264">
    <property type="component" value="Unassembled WGS sequence"/>
</dbReference>
<dbReference type="OrthoDB" id="1710898at2"/>
<accession>A0A0R1RND2</accession>
<gene>
    <name evidence="2" type="ORF">FC69_GL000357</name>
</gene>
<keyword evidence="1" id="KW-0472">Membrane</keyword>